<evidence type="ECO:0000259" key="2">
    <source>
        <dbReference type="Pfam" id="PF20150"/>
    </source>
</evidence>
<dbReference type="AlphaFoldDB" id="A0A8J5PSV2"/>
<reference evidence="3" key="1">
    <citation type="submission" date="2021-04" db="EMBL/GenBank/DDBJ databases">
        <title>First draft genome resource for Brassicaceae pathogens Fusarium oxysporum f. sp. raphani and Fusarium oxysporum f. sp. rapae.</title>
        <authorList>
            <person name="Asai S."/>
        </authorList>
    </citation>
    <scope>NUCLEOTIDE SEQUENCE</scope>
    <source>
        <strain evidence="3">Tf1262</strain>
    </source>
</reference>
<evidence type="ECO:0000313" key="4">
    <source>
        <dbReference type="Proteomes" id="UP000693942"/>
    </source>
</evidence>
<name>A0A8J5PSV2_FUSOX</name>
<dbReference type="EMBL" id="JAELUR010000008">
    <property type="protein sequence ID" value="KAG7427676.1"/>
    <property type="molecule type" value="Genomic_DNA"/>
</dbReference>
<dbReference type="Pfam" id="PF20150">
    <property type="entry name" value="2EXR"/>
    <property type="match status" value="1"/>
</dbReference>
<evidence type="ECO:0000313" key="3">
    <source>
        <dbReference type="EMBL" id="KAG7427676.1"/>
    </source>
</evidence>
<feature type="domain" description="2EXR" evidence="2">
    <location>
        <begin position="19"/>
        <end position="160"/>
    </location>
</feature>
<protein>
    <recommendedName>
        <fullName evidence="2">2EXR domain-containing protein</fullName>
    </recommendedName>
</protein>
<accession>A0A8J5PSV2</accession>
<proteinExistence type="predicted"/>
<organism evidence="3 4">
    <name type="scientific">Fusarium oxysporum f. sp. raphani</name>
    <dbReference type="NCBI Taxonomy" id="96318"/>
    <lineage>
        <taxon>Eukaryota</taxon>
        <taxon>Fungi</taxon>
        <taxon>Dikarya</taxon>
        <taxon>Ascomycota</taxon>
        <taxon>Pezizomycotina</taxon>
        <taxon>Sordariomycetes</taxon>
        <taxon>Hypocreomycetidae</taxon>
        <taxon>Hypocreales</taxon>
        <taxon>Nectriaceae</taxon>
        <taxon>Fusarium</taxon>
        <taxon>Fusarium oxysporum species complex</taxon>
    </lineage>
</organism>
<dbReference type="Proteomes" id="UP000693942">
    <property type="component" value="Unassembled WGS sequence"/>
</dbReference>
<gene>
    <name evidence="3" type="ORF">Forpi1262_v010370</name>
</gene>
<dbReference type="InterPro" id="IPR045518">
    <property type="entry name" value="2EXR"/>
</dbReference>
<evidence type="ECO:0000256" key="1">
    <source>
        <dbReference type="SAM" id="MobiDB-lite"/>
    </source>
</evidence>
<sequence>MSGLNLPLLTPESNERANFPQFAQLPVEIRGMIREEALIKDRVLNIHVWNLGEDCEQVNAAQTMRLLHGRPFDKEPFNVPNSPTTPRLTEGQETKVNPESKKEYGVMVDDIAAISKFFHVNAESRRAGKRYYRVHIPCTYMKPGRYEKGTLYIRPESDTICMGLTEGFGRFAHCVWALDRLHVGLVNLAPDLKVNFFGYNGLECRYDSFPKDAIEGQLWKDGPKRLRNVSFQDTIPGCLDPRWADLRGLAWPLVLIRLHLPEFEDARTRINTPQYLPIEGMRLSACFWFRLLVRQKVTLSHEVSYGCIFSHRDTLHQCLPNRAKKWQCATGLFIDDLRAKGTEIVTGFWLLPMDYLSFVKNDEGRLMEDRNNPMLKEMRLNFELCIRRLTAFEEQTGIVDCRKRHLWKTSENPVPRPFSCYGLLGT</sequence>
<comment type="caution">
    <text evidence="3">The sequence shown here is derived from an EMBL/GenBank/DDBJ whole genome shotgun (WGS) entry which is preliminary data.</text>
</comment>
<feature type="region of interest" description="Disordered" evidence="1">
    <location>
        <begin position="72"/>
        <end position="96"/>
    </location>
</feature>